<dbReference type="GO" id="GO:0006749">
    <property type="term" value="P:glutathione metabolic process"/>
    <property type="evidence" value="ECO:0007669"/>
    <property type="project" value="TreeGrafter"/>
</dbReference>
<name>A0A813BMR7_9DINO</name>
<dbReference type="GO" id="GO:0004364">
    <property type="term" value="F:glutathione transferase activity"/>
    <property type="evidence" value="ECO:0007669"/>
    <property type="project" value="TreeGrafter"/>
</dbReference>
<gene>
    <name evidence="2" type="ORF">SNEC2469_LOCUS31354</name>
</gene>
<accession>A0A813BMR7</accession>
<dbReference type="InterPro" id="IPR004046">
    <property type="entry name" value="GST_C"/>
</dbReference>
<sequence>MKLLLEDAGVPYAVRCEELGPSISFDLWRGSEAAITVDNTPFPVMFPPAIWHRPHDGEEVFVNTQIACLRYLGQCLGYAHASAAEGARADQIAQNAVDYWVEGRNCFHPLDNSHLGSYSSQKDAADKSSQEWSRTRMRLWLQHFEKIVLRAGPRKPVAGGFSVTYADFLLFHVLDATEAQFNEEHFSRAWDAAPEGLKAYKEWMASRPKLQAYFNSNRRKPWAKDSMM</sequence>
<reference evidence="2" key="1">
    <citation type="submission" date="2021-02" db="EMBL/GenBank/DDBJ databases">
        <authorList>
            <person name="Dougan E. K."/>
            <person name="Rhodes N."/>
            <person name="Thang M."/>
            <person name="Chan C."/>
        </authorList>
    </citation>
    <scope>NUCLEOTIDE SEQUENCE</scope>
</reference>
<keyword evidence="3" id="KW-1185">Reference proteome</keyword>
<dbReference type="SUPFAM" id="SSF47616">
    <property type="entry name" value="GST C-terminal domain-like"/>
    <property type="match status" value="1"/>
</dbReference>
<dbReference type="InterPro" id="IPR010987">
    <property type="entry name" value="Glutathione-S-Trfase_C-like"/>
</dbReference>
<comment type="caution">
    <text evidence="2">The sequence shown here is derived from an EMBL/GenBank/DDBJ whole genome shotgun (WGS) entry which is preliminary data.</text>
</comment>
<dbReference type="Gene3D" id="3.40.30.10">
    <property type="entry name" value="Glutaredoxin"/>
    <property type="match status" value="1"/>
</dbReference>
<dbReference type="InterPro" id="IPR050213">
    <property type="entry name" value="GST_superfamily"/>
</dbReference>
<organism evidence="2 3">
    <name type="scientific">Symbiodinium necroappetens</name>
    <dbReference type="NCBI Taxonomy" id="1628268"/>
    <lineage>
        <taxon>Eukaryota</taxon>
        <taxon>Sar</taxon>
        <taxon>Alveolata</taxon>
        <taxon>Dinophyceae</taxon>
        <taxon>Suessiales</taxon>
        <taxon>Symbiodiniaceae</taxon>
        <taxon>Symbiodinium</taxon>
    </lineage>
</organism>
<evidence type="ECO:0000259" key="1">
    <source>
        <dbReference type="PROSITE" id="PS50405"/>
    </source>
</evidence>
<feature type="domain" description="GST C-terminal" evidence="1">
    <location>
        <begin position="82"/>
        <end position="223"/>
    </location>
</feature>
<dbReference type="AlphaFoldDB" id="A0A813BMR7"/>
<dbReference type="Pfam" id="PF14497">
    <property type="entry name" value="GST_C_3"/>
    <property type="match status" value="1"/>
</dbReference>
<dbReference type="PROSITE" id="PS50405">
    <property type="entry name" value="GST_CTER"/>
    <property type="match status" value="1"/>
</dbReference>
<dbReference type="PANTHER" id="PTHR11571">
    <property type="entry name" value="GLUTATHIONE S-TRANSFERASE"/>
    <property type="match status" value="1"/>
</dbReference>
<evidence type="ECO:0000313" key="3">
    <source>
        <dbReference type="Proteomes" id="UP000601435"/>
    </source>
</evidence>
<proteinExistence type="predicted"/>
<dbReference type="PANTHER" id="PTHR11571:SF263">
    <property type="entry name" value="GLUTATHIONE S-TRANSFERASE"/>
    <property type="match status" value="1"/>
</dbReference>
<dbReference type="OrthoDB" id="36636at2759"/>
<dbReference type="Gene3D" id="1.20.1050.10">
    <property type="match status" value="1"/>
</dbReference>
<dbReference type="InterPro" id="IPR036282">
    <property type="entry name" value="Glutathione-S-Trfase_C_sf"/>
</dbReference>
<dbReference type="Proteomes" id="UP000601435">
    <property type="component" value="Unassembled WGS sequence"/>
</dbReference>
<protein>
    <recommendedName>
        <fullName evidence="1">GST C-terminal domain-containing protein</fullName>
    </recommendedName>
</protein>
<evidence type="ECO:0000313" key="2">
    <source>
        <dbReference type="EMBL" id="CAE7915385.1"/>
    </source>
</evidence>
<dbReference type="EMBL" id="CAJNJA010075665">
    <property type="protein sequence ID" value="CAE7915385.1"/>
    <property type="molecule type" value="Genomic_DNA"/>
</dbReference>